<gene>
    <name evidence="3" type="ORF">NDU88_000818</name>
</gene>
<evidence type="ECO:0008006" key="5">
    <source>
        <dbReference type="Google" id="ProtNLM"/>
    </source>
</evidence>
<protein>
    <recommendedName>
        <fullName evidence="5">Suppressor APC domain-containing protein 1</fullName>
    </recommendedName>
</protein>
<evidence type="ECO:0000313" key="3">
    <source>
        <dbReference type="EMBL" id="KAJ1134366.1"/>
    </source>
</evidence>
<dbReference type="PANTHER" id="PTHR14907">
    <property type="entry name" value="FI14130P"/>
    <property type="match status" value="1"/>
</dbReference>
<dbReference type="EMBL" id="JANPWB010000010">
    <property type="protein sequence ID" value="KAJ1134366.1"/>
    <property type="molecule type" value="Genomic_DNA"/>
</dbReference>
<organism evidence="3 4">
    <name type="scientific">Pleurodeles waltl</name>
    <name type="common">Iberian ribbed newt</name>
    <dbReference type="NCBI Taxonomy" id="8319"/>
    <lineage>
        <taxon>Eukaryota</taxon>
        <taxon>Metazoa</taxon>
        <taxon>Chordata</taxon>
        <taxon>Craniata</taxon>
        <taxon>Vertebrata</taxon>
        <taxon>Euteleostomi</taxon>
        <taxon>Amphibia</taxon>
        <taxon>Batrachia</taxon>
        <taxon>Caudata</taxon>
        <taxon>Salamandroidea</taxon>
        <taxon>Salamandridae</taxon>
        <taxon>Pleurodelinae</taxon>
        <taxon>Pleurodeles</taxon>
    </lineage>
</organism>
<evidence type="ECO:0000313" key="4">
    <source>
        <dbReference type="Proteomes" id="UP001066276"/>
    </source>
</evidence>
<name>A0AAV7Q3W8_PLEWA</name>
<reference evidence="3" key="1">
    <citation type="journal article" date="2022" name="bioRxiv">
        <title>Sequencing and chromosome-scale assembly of the giantPleurodeles waltlgenome.</title>
        <authorList>
            <person name="Brown T."/>
            <person name="Elewa A."/>
            <person name="Iarovenko S."/>
            <person name="Subramanian E."/>
            <person name="Araus A.J."/>
            <person name="Petzold A."/>
            <person name="Susuki M."/>
            <person name="Suzuki K.-i.T."/>
            <person name="Hayashi T."/>
            <person name="Toyoda A."/>
            <person name="Oliveira C."/>
            <person name="Osipova E."/>
            <person name="Leigh N.D."/>
            <person name="Simon A."/>
            <person name="Yun M.H."/>
        </authorList>
    </citation>
    <scope>NUCLEOTIDE SEQUENCE</scope>
    <source>
        <strain evidence="3">20211129_DDA</strain>
        <tissue evidence="3">Liver</tissue>
    </source>
</reference>
<evidence type="ECO:0000256" key="1">
    <source>
        <dbReference type="SAM" id="Coils"/>
    </source>
</evidence>
<keyword evidence="4" id="KW-1185">Reference proteome</keyword>
<keyword evidence="1" id="KW-0175">Coiled coil</keyword>
<dbReference type="Pfam" id="PF11414">
    <property type="entry name" value="Suppressor_APC"/>
    <property type="match status" value="1"/>
</dbReference>
<evidence type="ECO:0000256" key="2">
    <source>
        <dbReference type="SAM" id="Phobius"/>
    </source>
</evidence>
<accession>A0AAV7Q3W8</accession>
<dbReference type="Proteomes" id="UP001066276">
    <property type="component" value="Chromosome 6"/>
</dbReference>
<keyword evidence="2" id="KW-0812">Transmembrane</keyword>
<feature type="coiled-coil region" evidence="1">
    <location>
        <begin position="147"/>
        <end position="174"/>
    </location>
</feature>
<dbReference type="InterPro" id="IPR026828">
    <property type="entry name" value="SAPC2_1/2"/>
</dbReference>
<feature type="transmembrane region" description="Helical" evidence="2">
    <location>
        <begin position="6"/>
        <end position="30"/>
    </location>
</feature>
<comment type="caution">
    <text evidence="3">The sequence shown here is derived from an EMBL/GenBank/DDBJ whole genome shotgun (WGS) entry which is preliminary data.</text>
</comment>
<sequence>MAVRPGYAILILPLGSGLYSWDALNFFLWLRRMKELELERDSLLHGLDLVEKARDWYHQRLLESQHRQRNLGANGGKKDFLADPYSNYGCALLARIQEVNLSLNNLFSSPGQVEDPSHHPLVSGFNSPASLGTHVPPETLGNLRERNHMLMKEVTEKSERIAQLEMEKAALCKQLQEQRVYRPFSHKESTFI</sequence>
<proteinExistence type="predicted"/>
<dbReference type="PANTHER" id="PTHR14907:SF4">
    <property type="entry name" value="SUPPRESSOR APC DOMAIN-CONTAINING PROTEIN 1"/>
    <property type="match status" value="1"/>
</dbReference>
<keyword evidence="2" id="KW-0472">Membrane</keyword>
<keyword evidence="2" id="KW-1133">Transmembrane helix</keyword>
<dbReference type="AlphaFoldDB" id="A0AAV7Q3W8"/>